<evidence type="ECO:0000313" key="7">
    <source>
        <dbReference type="EMBL" id="CAF0967546.1"/>
    </source>
</evidence>
<dbReference type="EMBL" id="CAJNOR010000631">
    <property type="protein sequence ID" value="CAF0967546.1"/>
    <property type="molecule type" value="Genomic_DNA"/>
</dbReference>
<evidence type="ECO:0000313" key="8">
    <source>
        <dbReference type="Proteomes" id="UP000663828"/>
    </source>
</evidence>
<dbReference type="GO" id="GO:0008270">
    <property type="term" value="F:zinc ion binding"/>
    <property type="evidence" value="ECO:0007669"/>
    <property type="project" value="UniProtKB-KW"/>
</dbReference>
<dbReference type="PANTHER" id="PTHR10131">
    <property type="entry name" value="TNF RECEPTOR ASSOCIATED FACTOR"/>
    <property type="match status" value="1"/>
</dbReference>
<evidence type="ECO:0000256" key="3">
    <source>
        <dbReference type="ARBA" id="ARBA00022833"/>
    </source>
</evidence>
<feature type="coiled-coil region" evidence="5">
    <location>
        <begin position="185"/>
        <end position="212"/>
    </location>
</feature>
<evidence type="ECO:0000256" key="5">
    <source>
        <dbReference type="SAM" id="Coils"/>
    </source>
</evidence>
<evidence type="ECO:0000256" key="1">
    <source>
        <dbReference type="ARBA" id="ARBA00022723"/>
    </source>
</evidence>
<keyword evidence="3" id="KW-0862">Zinc</keyword>
<organism evidence="7 8">
    <name type="scientific">Adineta ricciae</name>
    <name type="common">Rotifer</name>
    <dbReference type="NCBI Taxonomy" id="249248"/>
    <lineage>
        <taxon>Eukaryota</taxon>
        <taxon>Metazoa</taxon>
        <taxon>Spiralia</taxon>
        <taxon>Gnathifera</taxon>
        <taxon>Rotifera</taxon>
        <taxon>Eurotatoria</taxon>
        <taxon>Bdelloidea</taxon>
        <taxon>Adinetida</taxon>
        <taxon>Adinetidae</taxon>
        <taxon>Adineta</taxon>
    </lineage>
</organism>
<dbReference type="PROSITE" id="PS51081">
    <property type="entry name" value="ZF_SIAH"/>
    <property type="match status" value="1"/>
</dbReference>
<accession>A0A814EKL4</accession>
<dbReference type="AlphaFoldDB" id="A0A814EKL4"/>
<dbReference type="Proteomes" id="UP000663828">
    <property type="component" value="Unassembled WGS sequence"/>
</dbReference>
<dbReference type="InterPro" id="IPR013010">
    <property type="entry name" value="Znf_SIAH"/>
</dbReference>
<dbReference type="Gene3D" id="3.30.40.10">
    <property type="entry name" value="Zinc/RING finger domain, C3HC4 (zinc finger)"/>
    <property type="match status" value="3"/>
</dbReference>
<evidence type="ECO:0000259" key="6">
    <source>
        <dbReference type="PROSITE" id="PS51081"/>
    </source>
</evidence>
<feature type="coiled-coil region" evidence="5">
    <location>
        <begin position="418"/>
        <end position="445"/>
    </location>
</feature>
<feature type="domain" description="SIAH-type" evidence="6">
    <location>
        <begin position="101"/>
        <end position="157"/>
    </location>
</feature>
<dbReference type="InterPro" id="IPR013083">
    <property type="entry name" value="Znf_RING/FYVE/PHD"/>
</dbReference>
<keyword evidence="1" id="KW-0479">Metal-binding</keyword>
<gene>
    <name evidence="7" type="ORF">XAT740_LOCUS11491</name>
</gene>
<proteinExistence type="predicted"/>
<evidence type="ECO:0000256" key="4">
    <source>
        <dbReference type="PROSITE-ProRule" id="PRU00455"/>
    </source>
</evidence>
<keyword evidence="2 4" id="KW-0863">Zinc-finger</keyword>
<dbReference type="SUPFAM" id="SSF57850">
    <property type="entry name" value="RING/U-box"/>
    <property type="match status" value="1"/>
</dbReference>
<comment type="caution">
    <text evidence="7">The sequence shown here is derived from an EMBL/GenBank/DDBJ whole genome shotgun (WGS) entry which is preliminary data.</text>
</comment>
<reference evidence="7" key="1">
    <citation type="submission" date="2021-02" db="EMBL/GenBank/DDBJ databases">
        <authorList>
            <person name="Nowell W R."/>
        </authorList>
    </citation>
    <scope>NUCLEOTIDE SEQUENCE</scope>
</reference>
<sequence length="448" mass="51976">MQINIGLPQCHVMTWMASTNEIGLISERVRSSTDVDLNDVHCSTICENVLWKPVSCQQCETHFCLKCITKWLEKNPNQCPLRCDTFVQRPCSKFIARQLAKLQIVCVYQPNGCNEVVPYDALEKHELTCNYRPVKCTNCSEEMLQKDLTEHRSRCTAAVTTSGNCRMVSESNYGPTQYADEIYLREQFEQFKRESQLEIQRLREQIQQTQHEQTAALAIRGIITDDNERQRTHLSSTVEIDQLHRNRIVPGKSTEATSNDKLFCTECRNVVWRPVCCQNCKNIFCNRCRPQVGFFNKITTFFGAQRPRHGRNNCELFEEGSLPTDLVTDLARLSIRCAYAPNGCQETPYYYDLEEHERYCEFEMIPCQTCQMPVSRRSPDTKHSLRECFAIMYEKNPSGIQRQFTALLDATETVQGENRRLKAVVDNMRAEINDLKDRCEKRTHKRNA</sequence>
<protein>
    <recommendedName>
        <fullName evidence="6">SIAH-type domain-containing protein</fullName>
    </recommendedName>
</protein>
<dbReference type="PANTHER" id="PTHR10131:SF94">
    <property type="entry name" value="TNF RECEPTOR-ASSOCIATED FACTOR 4"/>
    <property type="match status" value="1"/>
</dbReference>
<evidence type="ECO:0000256" key="2">
    <source>
        <dbReference type="ARBA" id="ARBA00022771"/>
    </source>
</evidence>
<keyword evidence="8" id="KW-1185">Reference proteome</keyword>
<keyword evidence="5" id="KW-0175">Coiled coil</keyword>
<dbReference type="SUPFAM" id="SSF49599">
    <property type="entry name" value="TRAF domain-like"/>
    <property type="match status" value="2"/>
</dbReference>
<name>A0A814EKL4_ADIRI</name>